<proteinExistence type="predicted"/>
<evidence type="ECO:0000313" key="3">
    <source>
        <dbReference type="EMBL" id="QJA80389.1"/>
    </source>
</evidence>
<dbReference type="AlphaFoldDB" id="A0A6M3KER5"/>
<keyword evidence="1" id="KW-0812">Transmembrane</keyword>
<keyword evidence="1" id="KW-0472">Membrane</keyword>
<keyword evidence="1" id="KW-1133">Transmembrane helix</keyword>
<name>A0A6M3KER5_9ZZZZ</name>
<evidence type="ECO:0008006" key="4">
    <source>
        <dbReference type="Google" id="ProtNLM"/>
    </source>
</evidence>
<gene>
    <name evidence="3" type="ORF">MM415A00726_0002</name>
    <name evidence="2" type="ORF">MM415B00544_0020</name>
</gene>
<organism evidence="3">
    <name type="scientific">viral metagenome</name>
    <dbReference type="NCBI Taxonomy" id="1070528"/>
    <lineage>
        <taxon>unclassified sequences</taxon>
        <taxon>metagenomes</taxon>
        <taxon>organismal metagenomes</taxon>
    </lineage>
</organism>
<protein>
    <recommendedName>
        <fullName evidence="4">Tail protein</fullName>
    </recommendedName>
</protein>
<evidence type="ECO:0000313" key="2">
    <source>
        <dbReference type="EMBL" id="QJA64075.1"/>
    </source>
</evidence>
<dbReference type="EMBL" id="MT142420">
    <property type="protein sequence ID" value="QJA80389.1"/>
    <property type="molecule type" value="Genomic_DNA"/>
</dbReference>
<dbReference type="EMBL" id="MT141512">
    <property type="protein sequence ID" value="QJA64075.1"/>
    <property type="molecule type" value="Genomic_DNA"/>
</dbReference>
<feature type="transmembrane region" description="Helical" evidence="1">
    <location>
        <begin position="79"/>
        <end position="96"/>
    </location>
</feature>
<evidence type="ECO:0000256" key="1">
    <source>
        <dbReference type="SAM" id="Phobius"/>
    </source>
</evidence>
<sequence>MVGLTTTTANADGDIIFYENPDSELRKLDARVSRTATLDGGAVIVHGGVTWADATLKIVSDITEADELKLRAIYESESLFYLSTALGFFSGAISYMDVSDGTLKLTFLVEEKLSA</sequence>
<reference evidence="3" key="1">
    <citation type="submission" date="2020-03" db="EMBL/GenBank/DDBJ databases">
        <title>The deep terrestrial virosphere.</title>
        <authorList>
            <person name="Holmfeldt K."/>
            <person name="Nilsson E."/>
            <person name="Simone D."/>
            <person name="Lopez-Fernandez M."/>
            <person name="Wu X."/>
            <person name="de Brujin I."/>
            <person name="Lundin D."/>
            <person name="Andersson A."/>
            <person name="Bertilsson S."/>
            <person name="Dopson M."/>
        </authorList>
    </citation>
    <scope>NUCLEOTIDE SEQUENCE</scope>
    <source>
        <strain evidence="3">MM415A00726</strain>
        <strain evidence="2">MM415B00544</strain>
    </source>
</reference>
<accession>A0A6M3KER5</accession>